<dbReference type="InterPro" id="IPR026891">
    <property type="entry name" value="Fn3-like"/>
</dbReference>
<dbReference type="EMBL" id="JAERRG010000019">
    <property type="protein sequence ID" value="MBL1117701.1"/>
    <property type="molecule type" value="Genomic_DNA"/>
</dbReference>
<evidence type="ECO:0000313" key="4">
    <source>
        <dbReference type="Proteomes" id="UP000621510"/>
    </source>
</evidence>
<feature type="domain" description="Fibronectin type III-like" evidence="2">
    <location>
        <begin position="21"/>
        <end position="81"/>
    </location>
</feature>
<sequence length="96" mass="10158">MPQQGDEGTEEGGHAEIDTRGDAEDRPVRRLAGFASLTAAPGETAEATIPLPRRAAEIWDAAKGAWRLIPGTYAAEVGRSVADRCLSFPVPVRTTA</sequence>
<dbReference type="Pfam" id="PF14310">
    <property type="entry name" value="Fn3-like"/>
    <property type="match status" value="1"/>
</dbReference>
<evidence type="ECO:0000259" key="2">
    <source>
        <dbReference type="SMART" id="SM01217"/>
    </source>
</evidence>
<gene>
    <name evidence="3" type="ORF">JK364_35770</name>
</gene>
<name>A0ABS1Q1A0_9ACTN</name>
<evidence type="ECO:0000313" key="3">
    <source>
        <dbReference type="EMBL" id="MBL1117701.1"/>
    </source>
</evidence>
<comment type="caution">
    <text evidence="3">The sequence shown here is derived from an EMBL/GenBank/DDBJ whole genome shotgun (WGS) entry which is preliminary data.</text>
</comment>
<keyword evidence="4" id="KW-1185">Reference proteome</keyword>
<proteinExistence type="predicted"/>
<organism evidence="3 4">
    <name type="scientific">Streptomyces endocoffeicus</name>
    <dbReference type="NCBI Taxonomy" id="2898945"/>
    <lineage>
        <taxon>Bacteria</taxon>
        <taxon>Bacillati</taxon>
        <taxon>Actinomycetota</taxon>
        <taxon>Actinomycetes</taxon>
        <taxon>Kitasatosporales</taxon>
        <taxon>Streptomycetaceae</taxon>
        <taxon>Streptomyces</taxon>
    </lineage>
</organism>
<dbReference type="InterPro" id="IPR013783">
    <property type="entry name" value="Ig-like_fold"/>
</dbReference>
<protein>
    <submittedName>
        <fullName evidence="3">Fibronectin type III-like domain-contianing protein</fullName>
    </submittedName>
</protein>
<feature type="compositionally biased region" description="Basic and acidic residues" evidence="1">
    <location>
        <begin position="11"/>
        <end position="27"/>
    </location>
</feature>
<dbReference type="SMART" id="SM01217">
    <property type="entry name" value="Fn3_like"/>
    <property type="match status" value="1"/>
</dbReference>
<reference evidence="3 4" key="1">
    <citation type="submission" date="2021-01" db="EMBL/GenBank/DDBJ databases">
        <title>WGS of actinomycetes isolated from Thailand.</title>
        <authorList>
            <person name="Thawai C."/>
        </authorList>
    </citation>
    <scope>NUCLEOTIDE SEQUENCE [LARGE SCALE GENOMIC DNA]</scope>
    <source>
        <strain evidence="3 4">CA3R110</strain>
    </source>
</reference>
<dbReference type="Gene3D" id="2.60.40.10">
    <property type="entry name" value="Immunoglobulins"/>
    <property type="match status" value="1"/>
</dbReference>
<accession>A0ABS1Q1A0</accession>
<evidence type="ECO:0000256" key="1">
    <source>
        <dbReference type="SAM" id="MobiDB-lite"/>
    </source>
</evidence>
<feature type="region of interest" description="Disordered" evidence="1">
    <location>
        <begin position="1"/>
        <end position="27"/>
    </location>
</feature>
<dbReference type="Proteomes" id="UP000621510">
    <property type="component" value="Unassembled WGS sequence"/>
</dbReference>